<dbReference type="PROSITE" id="PS51819">
    <property type="entry name" value="VOC"/>
    <property type="match status" value="1"/>
</dbReference>
<dbReference type="InterPro" id="IPR058997">
    <property type="entry name" value="YycE-like_C"/>
</dbReference>
<organism evidence="2 3">
    <name type="scientific">Pontibacter actiniarum</name>
    <dbReference type="NCBI Taxonomy" id="323450"/>
    <lineage>
        <taxon>Bacteria</taxon>
        <taxon>Pseudomonadati</taxon>
        <taxon>Bacteroidota</taxon>
        <taxon>Cytophagia</taxon>
        <taxon>Cytophagales</taxon>
        <taxon>Hymenobacteraceae</taxon>
        <taxon>Pontibacter</taxon>
    </lineage>
</organism>
<dbReference type="CDD" id="cd06587">
    <property type="entry name" value="VOC"/>
    <property type="match status" value="1"/>
</dbReference>
<dbReference type="InterPro" id="IPR037523">
    <property type="entry name" value="VOC_core"/>
</dbReference>
<dbReference type="Pfam" id="PF22659">
    <property type="entry name" value="YycE-like_C"/>
    <property type="match status" value="1"/>
</dbReference>
<dbReference type="STRING" id="709015.GCA_000472485_02742"/>
<dbReference type="InterPro" id="IPR058998">
    <property type="entry name" value="YycE-like_N"/>
</dbReference>
<gene>
    <name evidence="2" type="ORF">CA264_13515</name>
</gene>
<keyword evidence="3" id="KW-1185">Reference proteome</keyword>
<dbReference type="RefSeq" id="WP_025607908.1">
    <property type="nucleotide sequence ID" value="NZ_CP021235.1"/>
</dbReference>
<dbReference type="InterPro" id="IPR029068">
    <property type="entry name" value="Glyas_Bleomycin-R_OHBP_Dase"/>
</dbReference>
<proteinExistence type="predicted"/>
<dbReference type="AlphaFoldDB" id="A0A1X9YU62"/>
<dbReference type="EMBL" id="CP021235">
    <property type="protein sequence ID" value="ARS36371.1"/>
    <property type="molecule type" value="Genomic_DNA"/>
</dbReference>
<dbReference type="Proteomes" id="UP000266292">
    <property type="component" value="Chromosome"/>
</dbReference>
<evidence type="ECO:0000313" key="3">
    <source>
        <dbReference type="Proteomes" id="UP000266292"/>
    </source>
</evidence>
<name>A0A1X9YU62_9BACT</name>
<evidence type="ECO:0000259" key="1">
    <source>
        <dbReference type="PROSITE" id="PS51819"/>
    </source>
</evidence>
<dbReference type="OrthoDB" id="8018325at2"/>
<dbReference type="Gene3D" id="3.10.180.10">
    <property type="entry name" value="2,3-Dihydroxybiphenyl 1,2-Dioxygenase, domain 1"/>
    <property type="match status" value="1"/>
</dbReference>
<sequence>MKEEQWPAELPVAQVRVARPTDKLPEVERFYCEGLGLKRLGSFEKHSGYDGVMLGLPGFAYHLEFTQHEHGSPCPAPSADNLLVLYIPDRQSINKIVQRLARLGYPEAEPENPYWKEKGAVTIADPDGWRLVLMPSAGIG</sequence>
<feature type="domain" description="VOC" evidence="1">
    <location>
        <begin position="11"/>
        <end position="136"/>
    </location>
</feature>
<accession>A0A1X9YU62</accession>
<dbReference type="Pfam" id="PF22658">
    <property type="entry name" value="YycE-like_N"/>
    <property type="match status" value="1"/>
</dbReference>
<keyword evidence="2" id="KW-0223">Dioxygenase</keyword>
<reference evidence="3" key="1">
    <citation type="submission" date="2017-05" db="EMBL/GenBank/DDBJ databases">
        <authorList>
            <person name="Ray J."/>
            <person name="Price M."/>
            <person name="Deutschbauer A."/>
        </authorList>
    </citation>
    <scope>NUCLEOTIDE SEQUENCE [LARGE SCALE GENOMIC DNA]</scope>
    <source>
        <strain evidence="3">DSM 19842</strain>
    </source>
</reference>
<dbReference type="GO" id="GO:0051213">
    <property type="term" value="F:dioxygenase activity"/>
    <property type="evidence" value="ECO:0007669"/>
    <property type="project" value="UniProtKB-KW"/>
</dbReference>
<evidence type="ECO:0000313" key="2">
    <source>
        <dbReference type="EMBL" id="ARS36371.1"/>
    </source>
</evidence>
<dbReference type="KEGG" id="pact:CA264_13515"/>
<protein>
    <submittedName>
        <fullName evidence="2">Glyoxalase/bleomycin resistance/dioxygenase family protein</fullName>
    </submittedName>
</protein>
<dbReference type="SUPFAM" id="SSF54593">
    <property type="entry name" value="Glyoxalase/Bleomycin resistance protein/Dihydroxybiphenyl dioxygenase"/>
    <property type="match status" value="1"/>
</dbReference>
<keyword evidence="2" id="KW-0560">Oxidoreductase</keyword>